<dbReference type="AlphaFoldDB" id="A0A139ARC0"/>
<dbReference type="PROSITE" id="PS50203">
    <property type="entry name" value="CALPAIN_CAT"/>
    <property type="match status" value="1"/>
</dbReference>
<feature type="compositionally biased region" description="Basic and acidic residues" evidence="2">
    <location>
        <begin position="1"/>
        <end position="20"/>
    </location>
</feature>
<feature type="region of interest" description="Disordered" evidence="2">
    <location>
        <begin position="40"/>
        <end position="166"/>
    </location>
</feature>
<dbReference type="EMBL" id="KQ965739">
    <property type="protein sequence ID" value="KXS19272.1"/>
    <property type="molecule type" value="Genomic_DNA"/>
</dbReference>
<dbReference type="PANTHER" id="PTHR46298">
    <property type="entry name" value="ANDROGLOBIN"/>
    <property type="match status" value="1"/>
</dbReference>
<evidence type="ECO:0000313" key="4">
    <source>
        <dbReference type="EMBL" id="KXS19272.1"/>
    </source>
</evidence>
<protein>
    <recommendedName>
        <fullName evidence="3">Calpain catalytic domain-containing protein</fullName>
    </recommendedName>
</protein>
<feature type="region of interest" description="Disordered" evidence="2">
    <location>
        <begin position="392"/>
        <end position="411"/>
    </location>
</feature>
<dbReference type="InterPro" id="IPR038765">
    <property type="entry name" value="Papain-like_cys_pep_sf"/>
</dbReference>
<dbReference type="GO" id="GO:0004198">
    <property type="term" value="F:calcium-dependent cysteine-type endopeptidase activity"/>
    <property type="evidence" value="ECO:0007669"/>
    <property type="project" value="InterPro"/>
</dbReference>
<feature type="domain" description="Calpain catalytic" evidence="3">
    <location>
        <begin position="100"/>
        <end position="232"/>
    </location>
</feature>
<reference evidence="4 5" key="1">
    <citation type="journal article" date="2015" name="Genome Biol. Evol.">
        <title>Phylogenomic analyses indicate that early fungi evolved digesting cell walls of algal ancestors of land plants.</title>
        <authorList>
            <person name="Chang Y."/>
            <person name="Wang S."/>
            <person name="Sekimoto S."/>
            <person name="Aerts A.L."/>
            <person name="Choi C."/>
            <person name="Clum A."/>
            <person name="LaButti K.M."/>
            <person name="Lindquist E.A."/>
            <person name="Yee Ngan C."/>
            <person name="Ohm R.A."/>
            <person name="Salamov A.A."/>
            <person name="Grigoriev I.V."/>
            <person name="Spatafora J.W."/>
            <person name="Berbee M.L."/>
        </authorList>
    </citation>
    <scope>NUCLEOTIDE SEQUENCE [LARGE SCALE GENOMIC DNA]</scope>
    <source>
        <strain evidence="4 5">JEL478</strain>
    </source>
</reference>
<comment type="caution">
    <text evidence="1">Lacks conserved residue(s) required for the propagation of feature annotation.</text>
</comment>
<dbReference type="OrthoDB" id="167576at2759"/>
<name>A0A139ARC0_GONPJ</name>
<feature type="compositionally biased region" description="Low complexity" evidence="2">
    <location>
        <begin position="706"/>
        <end position="729"/>
    </location>
</feature>
<feature type="compositionally biased region" description="Low complexity" evidence="2">
    <location>
        <begin position="394"/>
        <end position="411"/>
    </location>
</feature>
<feature type="compositionally biased region" description="Basic and acidic residues" evidence="2">
    <location>
        <begin position="853"/>
        <end position="866"/>
    </location>
</feature>
<dbReference type="GO" id="GO:0006508">
    <property type="term" value="P:proteolysis"/>
    <property type="evidence" value="ECO:0007669"/>
    <property type="project" value="InterPro"/>
</dbReference>
<dbReference type="Proteomes" id="UP000070544">
    <property type="component" value="Unassembled WGS sequence"/>
</dbReference>
<feature type="region of interest" description="Disordered" evidence="2">
    <location>
        <begin position="654"/>
        <end position="687"/>
    </location>
</feature>
<dbReference type="InterPro" id="IPR053033">
    <property type="entry name" value="Androglobin-like"/>
</dbReference>
<feature type="region of interest" description="Disordered" evidence="2">
    <location>
        <begin position="1"/>
        <end position="24"/>
    </location>
</feature>
<sequence>MAVNEKAEKWATKHPFEDTHPLLPGSLRAQLDTYKRLADFVQDPQQQPAVVVAQPSEDHYSGMLPRPPTRGTPPDGGTSEAEIPSSPPATQLATSSTTHRPGSSKTQTIAITPSAVTTEITTDASSSRPDSAGARSVAGQSGTASSPGAGSLSPDDPSSAPWDRIYPKGKDGFPSYNSSGKYAVKLYHLGAWRKVVVDDRVPVDSKGRPLIIRSPSLHESWPLILCKAVIKVAAASYRENDPASEPSDFHPLHCLTSHLPERLRIPNESDLSFWNYISSLPMKPVLRPTTSALGSLVGTSALPIASTLALAGKPGAKSDGTTGAKVAPPVGASSGVSGGIPSSACFATVWAFKDTTGSSSASTSRPHPVSDRLPSSNDTLLAFPYRVVEVRENPSPSSTSTPPDGSPTSASCPAGKVVRVRAFFAFGTATFDFAHLLHYVQSLPMILLKRCWMAQIIGYRGVNFVGCFDVPDDTREAAVVVCISSVFRTGSRARQLCSVDLARYDWRAPSRESTALRISTGGTACRLFKVPPGPVVYKIHVDCTTAYCVTLASNEDFVVDDEAKYLQEKLGLKVKDVDETLPGSLNGSWTVLFKSVLKVKDATENVVSAHLIFDHQNLSVQLQIFDGDIEVYRAKGRGVATIYAATLQRVDEPMTNSAVSASGAKDVKANQTDVKSPPSTVGARAPHKYIIQGTVESADWSKVFPSSSSNVSSDAGRPSSSRNTKNASSAKKKKGTDGLTLATNAAAPSVAATSEPTWKLRLVSSEGASVSLTKDTEQEDRYKMIKDSWEQKNPGRAAKAREIREQYLKQTDVTGPNSTPVSPVRQPKEQVMGMKMKSLSQDSEDGASPRVLTPEEKTRRESERRARMTSFEQNREALIQARPNDRERRALLKQLQFQKLEDKRSDVDKLRELDLKRREEYLVTLSRAVDEWNMRKLELGRLAADAASAMADMEEERGKGKKKK</sequence>
<dbReference type="PANTHER" id="PTHR46298:SF1">
    <property type="entry name" value="ANDROGLOBIN"/>
    <property type="match status" value="1"/>
</dbReference>
<feature type="region of interest" description="Disordered" evidence="2">
    <location>
        <begin position="702"/>
        <end position="740"/>
    </location>
</feature>
<keyword evidence="5" id="KW-1185">Reference proteome</keyword>
<accession>A0A139ARC0</accession>
<feature type="region of interest" description="Disordered" evidence="2">
    <location>
        <begin position="835"/>
        <end position="868"/>
    </location>
</feature>
<evidence type="ECO:0000259" key="3">
    <source>
        <dbReference type="PROSITE" id="PS50203"/>
    </source>
</evidence>
<dbReference type="Pfam" id="PF00648">
    <property type="entry name" value="Peptidase_C2"/>
    <property type="match status" value="1"/>
</dbReference>
<feature type="compositionally biased region" description="Polar residues" evidence="2">
    <location>
        <begin position="88"/>
        <end position="129"/>
    </location>
</feature>
<dbReference type="STRING" id="1344416.A0A139ARC0"/>
<dbReference type="Pfam" id="PF22068">
    <property type="entry name" value="Androglobin_II"/>
    <property type="match status" value="1"/>
</dbReference>
<evidence type="ECO:0000256" key="1">
    <source>
        <dbReference type="PROSITE-ProRule" id="PRU00239"/>
    </source>
</evidence>
<dbReference type="SUPFAM" id="SSF54001">
    <property type="entry name" value="Cysteine proteinases"/>
    <property type="match status" value="1"/>
</dbReference>
<feature type="region of interest" description="Disordered" evidence="2">
    <location>
        <begin position="357"/>
        <end position="377"/>
    </location>
</feature>
<feature type="compositionally biased region" description="Polar residues" evidence="2">
    <location>
        <begin position="669"/>
        <end position="679"/>
    </location>
</feature>
<proteinExistence type="predicted"/>
<organism evidence="4 5">
    <name type="scientific">Gonapodya prolifera (strain JEL478)</name>
    <name type="common">Monoblepharis prolifera</name>
    <dbReference type="NCBI Taxonomy" id="1344416"/>
    <lineage>
        <taxon>Eukaryota</taxon>
        <taxon>Fungi</taxon>
        <taxon>Fungi incertae sedis</taxon>
        <taxon>Chytridiomycota</taxon>
        <taxon>Chytridiomycota incertae sedis</taxon>
        <taxon>Monoblepharidomycetes</taxon>
        <taxon>Monoblepharidales</taxon>
        <taxon>Gonapodyaceae</taxon>
        <taxon>Gonapodya</taxon>
    </lineage>
</organism>
<feature type="compositionally biased region" description="Low complexity" evidence="2">
    <location>
        <begin position="40"/>
        <end position="55"/>
    </location>
</feature>
<feature type="compositionally biased region" description="Polar residues" evidence="2">
    <location>
        <begin position="138"/>
        <end position="148"/>
    </location>
</feature>
<evidence type="ECO:0000256" key="2">
    <source>
        <dbReference type="SAM" id="MobiDB-lite"/>
    </source>
</evidence>
<gene>
    <name evidence="4" type="ORF">M427DRAFT_29210</name>
</gene>
<evidence type="ECO:0000313" key="5">
    <source>
        <dbReference type="Proteomes" id="UP000070544"/>
    </source>
</evidence>
<dbReference type="InterPro" id="IPR001300">
    <property type="entry name" value="Peptidase_C2_calpain_cat"/>
</dbReference>
<dbReference type="InterPro" id="IPR054093">
    <property type="entry name" value="Androglobin_II"/>
</dbReference>